<dbReference type="InterPro" id="IPR002213">
    <property type="entry name" value="UDP_glucos_trans"/>
</dbReference>
<dbReference type="WBParaSite" id="ACAC_0000247201-mRNA-1">
    <property type="protein sequence ID" value="ACAC_0000247201-mRNA-1"/>
    <property type="gene ID" value="ACAC_0000247201"/>
</dbReference>
<dbReference type="PANTHER" id="PTHR48043">
    <property type="entry name" value="EG:EG0003.4 PROTEIN-RELATED"/>
    <property type="match status" value="1"/>
</dbReference>
<evidence type="ECO:0000313" key="8">
    <source>
        <dbReference type="WBParaSite" id="ACAC_0000247201-mRNA-1"/>
    </source>
</evidence>
<protein>
    <recommendedName>
        <fullName evidence="2">glucuronosyltransferase</fullName>
        <ecNumber evidence="2">2.4.1.17</ecNumber>
    </recommendedName>
</protein>
<organism evidence="7 8">
    <name type="scientific">Angiostrongylus cantonensis</name>
    <name type="common">Rat lungworm</name>
    <dbReference type="NCBI Taxonomy" id="6313"/>
    <lineage>
        <taxon>Eukaryota</taxon>
        <taxon>Metazoa</taxon>
        <taxon>Ecdysozoa</taxon>
        <taxon>Nematoda</taxon>
        <taxon>Chromadorea</taxon>
        <taxon>Rhabditida</taxon>
        <taxon>Rhabditina</taxon>
        <taxon>Rhabditomorpha</taxon>
        <taxon>Strongyloidea</taxon>
        <taxon>Metastrongylidae</taxon>
        <taxon>Angiostrongylus</taxon>
    </lineage>
</organism>
<dbReference type="SUPFAM" id="SSF53756">
    <property type="entry name" value="UDP-Glycosyltransferase/glycogen phosphorylase"/>
    <property type="match status" value="1"/>
</dbReference>
<comment type="similarity">
    <text evidence="1">Belongs to the UDP-glycosyltransferase family.</text>
</comment>
<dbReference type="InterPro" id="IPR050271">
    <property type="entry name" value="UDP-glycosyltransferase"/>
</dbReference>
<evidence type="ECO:0000256" key="6">
    <source>
        <dbReference type="ARBA" id="ARBA00047475"/>
    </source>
</evidence>
<evidence type="ECO:0000256" key="1">
    <source>
        <dbReference type="ARBA" id="ARBA00009995"/>
    </source>
</evidence>
<dbReference type="Gene3D" id="3.40.50.2000">
    <property type="entry name" value="Glycogen Phosphorylase B"/>
    <property type="match status" value="1"/>
</dbReference>
<proteinExistence type="inferred from homology"/>
<sequence length="207" mass="23558">MAECLKISVVLRDNATMDRLINERFDAGIAEELLKTCTFIPILTSEVRNFELHYEIQKLGLNHIIGASAKLWHCHNISVKEDDYVNKMNYLLLNSDEFLEFARPISAKVVHIGGIALPEPSPLPEELQKIMDQSYRSGVVYISFGSIASTIEMPRHFRRAIFSVARAFPMYSFIWKVDGDDAIESVSNLYTFTWVPQRSLLGDTLSL</sequence>
<comment type="catalytic activity">
    <reaction evidence="6">
        <text>glucuronate acceptor + UDP-alpha-D-glucuronate = acceptor beta-D-glucuronoside + UDP + H(+)</text>
        <dbReference type="Rhea" id="RHEA:21032"/>
        <dbReference type="ChEBI" id="CHEBI:15378"/>
        <dbReference type="ChEBI" id="CHEBI:58052"/>
        <dbReference type="ChEBI" id="CHEBI:58223"/>
        <dbReference type="ChEBI" id="CHEBI:132367"/>
        <dbReference type="ChEBI" id="CHEBI:132368"/>
        <dbReference type="EC" id="2.4.1.17"/>
    </reaction>
</comment>
<evidence type="ECO:0000256" key="3">
    <source>
        <dbReference type="ARBA" id="ARBA00022676"/>
    </source>
</evidence>
<dbReference type="GO" id="GO:0015020">
    <property type="term" value="F:glucuronosyltransferase activity"/>
    <property type="evidence" value="ECO:0007669"/>
    <property type="project" value="UniProtKB-EC"/>
</dbReference>
<keyword evidence="7" id="KW-1185">Reference proteome</keyword>
<evidence type="ECO:0000313" key="7">
    <source>
        <dbReference type="Proteomes" id="UP000035642"/>
    </source>
</evidence>
<evidence type="ECO:0000256" key="2">
    <source>
        <dbReference type="ARBA" id="ARBA00012544"/>
    </source>
</evidence>
<keyword evidence="5" id="KW-0732">Signal</keyword>
<evidence type="ECO:0000256" key="4">
    <source>
        <dbReference type="ARBA" id="ARBA00022679"/>
    </source>
</evidence>
<dbReference type="AlphaFoldDB" id="A0A0K0CXY4"/>
<dbReference type="Proteomes" id="UP000035642">
    <property type="component" value="Unassembled WGS sequence"/>
</dbReference>
<reference evidence="7" key="1">
    <citation type="submission" date="2012-09" db="EMBL/GenBank/DDBJ databases">
        <authorList>
            <person name="Martin A.A."/>
        </authorList>
    </citation>
    <scope>NUCLEOTIDE SEQUENCE</scope>
</reference>
<dbReference type="EC" id="2.4.1.17" evidence="2"/>
<keyword evidence="4" id="KW-0808">Transferase</keyword>
<reference evidence="8" key="2">
    <citation type="submission" date="2017-02" db="UniProtKB">
        <authorList>
            <consortium name="WormBaseParasite"/>
        </authorList>
    </citation>
    <scope>IDENTIFICATION</scope>
</reference>
<keyword evidence="3" id="KW-0328">Glycosyltransferase</keyword>
<dbReference type="STRING" id="6313.A0A0K0CXY4"/>
<name>A0A0K0CXY4_ANGCA</name>
<dbReference type="PANTHER" id="PTHR48043:SF145">
    <property type="entry name" value="FI06409P-RELATED"/>
    <property type="match status" value="1"/>
</dbReference>
<dbReference type="Pfam" id="PF00201">
    <property type="entry name" value="UDPGT"/>
    <property type="match status" value="1"/>
</dbReference>
<accession>A0A0K0CXY4</accession>
<evidence type="ECO:0000256" key="5">
    <source>
        <dbReference type="ARBA" id="ARBA00022729"/>
    </source>
</evidence>